<evidence type="ECO:0000259" key="12">
    <source>
        <dbReference type="PROSITE" id="PS50111"/>
    </source>
</evidence>
<evidence type="ECO:0000256" key="1">
    <source>
        <dbReference type="ARBA" id="ARBA00004651"/>
    </source>
</evidence>
<comment type="subcellular location">
    <subcellularLocation>
        <location evidence="1">Cell membrane</location>
        <topology evidence="1">Multi-pass membrane protein</topology>
    </subcellularLocation>
</comment>
<dbReference type="PANTHER" id="PTHR32089:SF114">
    <property type="entry name" value="METHYL-ACCEPTING CHEMOTAXIS PROTEIN MCPB"/>
    <property type="match status" value="1"/>
</dbReference>
<sequence length="665" mass="72520">MKKTLPTIRRSSIARRLIISFLLILIVPITALSVSAYQSAVSSLDVQMTQSAKENVQILDHIIDDKIRTTEKSLAYFSDWATADKFQDKKKTELKQEFKQFIQMNDNVAAVFSSSKDGEFTRYPYADMPSDFNALERDWYKEAMANKGKTIVTEPYESISSGKMVVTIARQTVDGSGVVAIDMKIDDLVTTAKGINIGKEGYAFILSQNKKVIAYSGEKAGTELKGDWVDKLYKDKSGDFEYSYKGKKKKMAFATSETTGWKISGTMYANEIHDAASRVLIMASVVLAIAIAAGMTAIYFVVRSITKPLGRIVASAEKISEGDLTETIEINSKDELGVLSESFNHMAHSLRSLIHGIKDSVEHVASSSEELTASADQTSKATEHITMAIEQFSNGSESQSEKIETTTEQINEMNDGLAELARAAAVITETSADSTEVSSKGETLVQKTAGQMNTIDHSVKAAEQVVKGLEIKSKDITNILRVINGIADQTNLLALNAAIEAARAGEYGRGFSVVAEEVRKLAVQSADSAKEIETLISEIVKEVHTSLNVLQSVNKEVETGLVMTDETKQSFKHISQMTNQIASELQNMNATVEELSAGAQEISAASNDITAISKASSDGIQDIAASAEEQLASMEEISSSALTLERMSEELRDLTKRFKVDADKE</sequence>
<dbReference type="PROSITE" id="PS50885">
    <property type="entry name" value="HAMP"/>
    <property type="match status" value="1"/>
</dbReference>
<evidence type="ECO:0000256" key="6">
    <source>
        <dbReference type="ARBA" id="ARBA00022989"/>
    </source>
</evidence>
<dbReference type="InterPro" id="IPR004089">
    <property type="entry name" value="MCPsignal_dom"/>
</dbReference>
<keyword evidence="4" id="KW-0145">Chemotaxis</keyword>
<dbReference type="CDD" id="cd12912">
    <property type="entry name" value="PDC2_MCP_like"/>
    <property type="match status" value="1"/>
</dbReference>
<evidence type="ECO:0000256" key="11">
    <source>
        <dbReference type="SAM" id="Phobius"/>
    </source>
</evidence>
<dbReference type="CDD" id="cd11386">
    <property type="entry name" value="MCP_signal"/>
    <property type="match status" value="1"/>
</dbReference>
<feature type="transmembrane region" description="Helical" evidence="11">
    <location>
        <begin position="279"/>
        <end position="302"/>
    </location>
</feature>
<feature type="domain" description="Methyl-accepting transducer" evidence="12">
    <location>
        <begin position="374"/>
        <end position="610"/>
    </location>
</feature>
<evidence type="ECO:0000256" key="9">
    <source>
        <dbReference type="ARBA" id="ARBA00029447"/>
    </source>
</evidence>
<dbReference type="PANTHER" id="PTHR32089">
    <property type="entry name" value="METHYL-ACCEPTING CHEMOTAXIS PROTEIN MCPB"/>
    <property type="match status" value="1"/>
</dbReference>
<keyword evidence="3" id="KW-0488">Methylation</keyword>
<accession>A0ABU0V9Q5</accession>
<dbReference type="SUPFAM" id="SSF103190">
    <property type="entry name" value="Sensory domain-like"/>
    <property type="match status" value="1"/>
</dbReference>
<dbReference type="Pfam" id="PF02743">
    <property type="entry name" value="dCache_1"/>
    <property type="match status" value="1"/>
</dbReference>
<dbReference type="Pfam" id="PF00672">
    <property type="entry name" value="HAMP"/>
    <property type="match status" value="1"/>
</dbReference>
<dbReference type="Pfam" id="PF00015">
    <property type="entry name" value="MCPsignal"/>
    <property type="match status" value="1"/>
</dbReference>
<dbReference type="SMART" id="SM00319">
    <property type="entry name" value="TarH"/>
    <property type="match status" value="1"/>
</dbReference>
<dbReference type="SMART" id="SM00304">
    <property type="entry name" value="HAMP"/>
    <property type="match status" value="1"/>
</dbReference>
<dbReference type="SMART" id="SM00283">
    <property type="entry name" value="MA"/>
    <property type="match status" value="1"/>
</dbReference>
<dbReference type="RefSeq" id="WP_306646575.1">
    <property type="nucleotide sequence ID" value="NZ_JAVCYS010000006.1"/>
</dbReference>
<evidence type="ECO:0000256" key="2">
    <source>
        <dbReference type="ARBA" id="ARBA00022475"/>
    </source>
</evidence>
<dbReference type="PROSITE" id="PS50111">
    <property type="entry name" value="CHEMOTAXIS_TRANSDUC_2"/>
    <property type="match status" value="1"/>
</dbReference>
<organism evidence="14 15">
    <name type="scientific">Bacillus stercoris</name>
    <dbReference type="NCBI Taxonomy" id="2054641"/>
    <lineage>
        <taxon>Bacteria</taxon>
        <taxon>Bacillati</taxon>
        <taxon>Bacillota</taxon>
        <taxon>Bacilli</taxon>
        <taxon>Bacillales</taxon>
        <taxon>Bacillaceae</taxon>
        <taxon>Bacillus</taxon>
    </lineage>
</organism>
<protein>
    <submittedName>
        <fullName evidence="14">Methyl-accepting chemotaxis protein TlpA</fullName>
    </submittedName>
</protein>
<dbReference type="Gene3D" id="3.30.450.20">
    <property type="entry name" value="PAS domain"/>
    <property type="match status" value="2"/>
</dbReference>
<evidence type="ECO:0000256" key="8">
    <source>
        <dbReference type="ARBA" id="ARBA00023224"/>
    </source>
</evidence>
<evidence type="ECO:0000313" key="15">
    <source>
        <dbReference type="Proteomes" id="UP001177898"/>
    </source>
</evidence>
<dbReference type="Gene3D" id="1.10.8.500">
    <property type="entry name" value="HAMP domain in histidine kinase"/>
    <property type="match status" value="1"/>
</dbReference>
<reference evidence="14" key="1">
    <citation type="submission" date="2023-08" db="EMBL/GenBank/DDBJ databases">
        <title>Functional annotation and safety assessment of Bacillus stercoris.</title>
        <authorList>
            <person name="Pandit N.T."/>
            <person name="Ahir S.V."/>
            <person name="Chauhan D.A."/>
            <person name="Bose A."/>
            <person name="Dunlap C."/>
            <person name="Doshi J.A."/>
        </authorList>
    </citation>
    <scope>NUCLEOTIDE SEQUENCE</scope>
    <source>
        <strain evidence="14">ZBMF30</strain>
    </source>
</reference>
<keyword evidence="5 11" id="KW-0812">Transmembrane</keyword>
<name>A0ABU0V9Q5_9BACI</name>
<dbReference type="InterPro" id="IPR003660">
    <property type="entry name" value="HAMP_dom"/>
</dbReference>
<dbReference type="EMBL" id="JAVCYS010000006">
    <property type="protein sequence ID" value="MDQ1853653.1"/>
    <property type="molecule type" value="Genomic_DNA"/>
</dbReference>
<dbReference type="CDD" id="cd06225">
    <property type="entry name" value="HAMP"/>
    <property type="match status" value="1"/>
</dbReference>
<dbReference type="CDD" id="cd18773">
    <property type="entry name" value="PDC1_HK_sensor"/>
    <property type="match status" value="1"/>
</dbReference>
<evidence type="ECO:0000313" key="14">
    <source>
        <dbReference type="EMBL" id="MDQ1853653.1"/>
    </source>
</evidence>
<dbReference type="InterPro" id="IPR029151">
    <property type="entry name" value="Sensor-like_sf"/>
</dbReference>
<feature type="domain" description="HAMP" evidence="13">
    <location>
        <begin position="303"/>
        <end position="355"/>
    </location>
</feature>
<comment type="caution">
    <text evidence="14">The sequence shown here is derived from an EMBL/GenBank/DDBJ whole genome shotgun (WGS) entry which is preliminary data.</text>
</comment>
<evidence type="ECO:0000256" key="5">
    <source>
        <dbReference type="ARBA" id="ARBA00022692"/>
    </source>
</evidence>
<keyword evidence="15" id="KW-1185">Reference proteome</keyword>
<keyword evidence="2" id="KW-1003">Cell membrane</keyword>
<evidence type="ECO:0000256" key="4">
    <source>
        <dbReference type="ARBA" id="ARBA00022500"/>
    </source>
</evidence>
<evidence type="ECO:0000256" key="7">
    <source>
        <dbReference type="ARBA" id="ARBA00023136"/>
    </source>
</evidence>
<comment type="similarity">
    <text evidence="9">Belongs to the methyl-accepting chemotaxis (MCP) protein family.</text>
</comment>
<dbReference type="Gene3D" id="1.10.287.950">
    <property type="entry name" value="Methyl-accepting chemotaxis protein"/>
    <property type="match status" value="1"/>
</dbReference>
<keyword evidence="8 10" id="KW-0807">Transducer</keyword>
<keyword evidence="6 11" id="KW-1133">Transmembrane helix</keyword>
<evidence type="ECO:0000256" key="3">
    <source>
        <dbReference type="ARBA" id="ARBA00022481"/>
    </source>
</evidence>
<dbReference type="InterPro" id="IPR033479">
    <property type="entry name" value="dCache_1"/>
</dbReference>
<dbReference type="Proteomes" id="UP001177898">
    <property type="component" value="Unassembled WGS sequence"/>
</dbReference>
<keyword evidence="7 11" id="KW-0472">Membrane</keyword>
<dbReference type="SUPFAM" id="SSF58104">
    <property type="entry name" value="Methyl-accepting chemotaxis protein (MCP) signaling domain"/>
    <property type="match status" value="1"/>
</dbReference>
<gene>
    <name evidence="14" type="primary">tlpA</name>
    <name evidence="14" type="ORF">RAQ16_15085</name>
</gene>
<evidence type="ECO:0000256" key="10">
    <source>
        <dbReference type="PROSITE-ProRule" id="PRU00284"/>
    </source>
</evidence>
<proteinExistence type="inferred from homology"/>
<dbReference type="InterPro" id="IPR003122">
    <property type="entry name" value="Tar_rcpt_lig-bd"/>
</dbReference>
<evidence type="ECO:0000259" key="13">
    <source>
        <dbReference type="PROSITE" id="PS50885"/>
    </source>
</evidence>